<dbReference type="PANTHER" id="PTHR24092">
    <property type="entry name" value="PROBABLE PHOSPHOLIPID-TRANSPORTING ATPASE"/>
    <property type="match status" value="1"/>
</dbReference>
<dbReference type="EC" id="7.6.2.1" evidence="28"/>
<comment type="subunit">
    <text evidence="24">Component of a P4-ATPase flippase complex which consists of a catalytic alpha subunit ATP11B and an accessory beta subunit TMEM30A.</text>
</comment>
<feature type="binding site" evidence="27">
    <location>
        <position position="654"/>
    </location>
    <ligand>
        <name>Mg(2+)</name>
        <dbReference type="ChEBI" id="CHEBI:18420"/>
    </ligand>
</feature>
<evidence type="ECO:0000259" key="32">
    <source>
        <dbReference type="Pfam" id="PF16212"/>
    </source>
</evidence>
<evidence type="ECO:0000256" key="29">
    <source>
        <dbReference type="SAM" id="MobiDB-lite"/>
    </source>
</evidence>
<evidence type="ECO:0000256" key="9">
    <source>
        <dbReference type="ARBA" id="ARBA00022723"/>
    </source>
</evidence>
<dbReference type="HOGENOM" id="CLU_000846_3_1_1"/>
<feature type="binding site" evidence="26">
    <location>
        <position position="652"/>
    </location>
    <ligand>
        <name>ATP</name>
        <dbReference type="ChEBI" id="CHEBI:30616"/>
    </ligand>
</feature>
<feature type="binding site" evidence="27">
    <location>
        <position position="652"/>
    </location>
    <ligand>
        <name>Mg(2+)</name>
        <dbReference type="ChEBI" id="CHEBI:18420"/>
    </ligand>
</feature>
<evidence type="ECO:0000256" key="15">
    <source>
        <dbReference type="ARBA" id="ARBA00022967"/>
    </source>
</evidence>
<dbReference type="InterPro" id="IPR032631">
    <property type="entry name" value="P-type_ATPase_N"/>
</dbReference>
<dbReference type="STRING" id="28377.ENSACAP00000007237"/>
<feature type="binding site" evidence="26">
    <location>
        <position position="654"/>
    </location>
    <ligand>
        <name>ATP</name>
        <dbReference type="ChEBI" id="CHEBI:30616"/>
    </ligand>
</feature>
<evidence type="ECO:0000256" key="1">
    <source>
        <dbReference type="ARBA" id="ARBA00001946"/>
    </source>
</evidence>
<comment type="cofactor">
    <cofactor evidence="1 27">
        <name>Mg(2+)</name>
        <dbReference type="ChEBI" id="CHEBI:18420"/>
    </cofactor>
</comment>
<feature type="binding site" evidence="26">
    <location>
        <position position="748"/>
    </location>
    <ligand>
        <name>ATP</name>
        <dbReference type="ChEBI" id="CHEBI:30616"/>
    </ligand>
</feature>
<evidence type="ECO:0000256" key="25">
    <source>
        <dbReference type="PIRSR" id="PIRSR606539-1"/>
    </source>
</evidence>
<reference evidence="33 34" key="1">
    <citation type="submission" date="2009-12" db="EMBL/GenBank/DDBJ databases">
        <title>The Genome Sequence of Anolis carolinensis (Green Anole Lizard).</title>
        <authorList>
            <consortium name="The Genome Sequencing Platform"/>
            <person name="Di Palma F."/>
            <person name="Alfoldi J."/>
            <person name="Heiman D."/>
            <person name="Young S."/>
            <person name="Grabherr M."/>
            <person name="Johnson J."/>
            <person name="Lander E.S."/>
            <person name="Lindblad-Toh K."/>
        </authorList>
    </citation>
    <scope>NUCLEOTIDE SEQUENCE [LARGE SCALE GENOMIC DNA]</scope>
    <source>
        <strain evidence="33 34">JBL SC #1</strain>
    </source>
</reference>
<feature type="binding site" evidence="26">
    <location>
        <position position="1011"/>
    </location>
    <ligand>
        <name>ATP</name>
        <dbReference type="ChEBI" id="CHEBI:30616"/>
    </ligand>
</feature>
<dbReference type="NCBIfam" id="TIGR01652">
    <property type="entry name" value="ATPase-Plipid"/>
    <property type="match status" value="1"/>
</dbReference>
<feature type="binding site" evidence="26">
    <location>
        <position position="812"/>
    </location>
    <ligand>
        <name>ATP</name>
        <dbReference type="ChEBI" id="CHEBI:30616"/>
    </ligand>
</feature>
<dbReference type="SUPFAM" id="SSF81665">
    <property type="entry name" value="Calcium ATPase, transmembrane domain M"/>
    <property type="match status" value="1"/>
</dbReference>
<dbReference type="Gene3D" id="2.70.150.10">
    <property type="entry name" value="Calcium-transporting ATPase, cytoplasmic transduction domain A"/>
    <property type="match status" value="1"/>
</dbReference>
<organism evidence="33 34">
    <name type="scientific">Anolis carolinensis</name>
    <name type="common">Green anole</name>
    <name type="synonym">American chameleon</name>
    <dbReference type="NCBI Taxonomy" id="28377"/>
    <lineage>
        <taxon>Eukaryota</taxon>
        <taxon>Metazoa</taxon>
        <taxon>Chordata</taxon>
        <taxon>Craniata</taxon>
        <taxon>Vertebrata</taxon>
        <taxon>Euteleostomi</taxon>
        <taxon>Lepidosauria</taxon>
        <taxon>Squamata</taxon>
        <taxon>Bifurcata</taxon>
        <taxon>Unidentata</taxon>
        <taxon>Episquamata</taxon>
        <taxon>Toxicofera</taxon>
        <taxon>Iguania</taxon>
        <taxon>Dactyloidae</taxon>
        <taxon>Anolis</taxon>
    </lineage>
</organism>
<evidence type="ECO:0000256" key="10">
    <source>
        <dbReference type="ARBA" id="ARBA00022741"/>
    </source>
</evidence>
<proteinExistence type="inferred from homology"/>
<feature type="binding site" evidence="26">
    <location>
        <position position="1042"/>
    </location>
    <ligand>
        <name>ATP</name>
        <dbReference type="ChEBI" id="CHEBI:30616"/>
    </ligand>
</feature>
<dbReference type="GO" id="GO:0005524">
    <property type="term" value="F:ATP binding"/>
    <property type="evidence" value="ECO:0007669"/>
    <property type="project" value="UniProtKB-UniRule"/>
</dbReference>
<feature type="binding site" evidence="26">
    <location>
        <position position="789"/>
    </location>
    <ligand>
        <name>ATP</name>
        <dbReference type="ChEBI" id="CHEBI:30616"/>
    </ligand>
</feature>
<dbReference type="Pfam" id="PF13246">
    <property type="entry name" value="Cation_ATPase"/>
    <property type="match status" value="1"/>
</dbReference>
<evidence type="ECO:0000256" key="19">
    <source>
        <dbReference type="ARBA" id="ARBA00023136"/>
    </source>
</evidence>
<evidence type="ECO:0000256" key="22">
    <source>
        <dbReference type="ARBA" id="ARBA00051303"/>
    </source>
</evidence>
<feature type="active site" description="4-aspartylphosphate intermediate" evidence="25">
    <location>
        <position position="652"/>
    </location>
</feature>
<dbReference type="Pfam" id="PF16212">
    <property type="entry name" value="PhoLip_ATPase_C"/>
    <property type="match status" value="1"/>
</dbReference>
<keyword evidence="17" id="KW-0333">Golgi apparatus</keyword>
<feature type="domain" description="P-type ATPase N-terminal" evidence="31">
    <location>
        <begin position="278"/>
        <end position="335"/>
    </location>
</feature>
<feature type="transmembrane region" description="Helical" evidence="28">
    <location>
        <begin position="1178"/>
        <end position="1200"/>
    </location>
</feature>
<dbReference type="PROSITE" id="PS00154">
    <property type="entry name" value="ATPASE_E1_E2"/>
    <property type="match status" value="1"/>
</dbReference>
<dbReference type="Pfam" id="PF16209">
    <property type="entry name" value="PhoLip_ATPase_N"/>
    <property type="match status" value="1"/>
</dbReference>
<reference evidence="33" key="3">
    <citation type="submission" date="2025-09" db="UniProtKB">
        <authorList>
            <consortium name="Ensembl"/>
        </authorList>
    </citation>
    <scope>IDENTIFICATION</scope>
</reference>
<feature type="transmembrane region" description="Helical" evidence="28">
    <location>
        <begin position="1277"/>
        <end position="1302"/>
    </location>
</feature>
<evidence type="ECO:0000256" key="11">
    <source>
        <dbReference type="ARBA" id="ARBA00022753"/>
    </source>
</evidence>
<dbReference type="GeneTree" id="ENSGT00940000156162"/>
<evidence type="ECO:0000256" key="17">
    <source>
        <dbReference type="ARBA" id="ARBA00023034"/>
    </source>
</evidence>
<comment type="subcellular location">
    <subcellularLocation>
        <location evidence="4">Early endosome</location>
    </subcellularLocation>
    <subcellularLocation>
        <location evidence="3">Endoplasmic reticulum</location>
    </subcellularLocation>
    <subcellularLocation>
        <location evidence="5">Golgi apparatus</location>
        <location evidence="5">trans-Golgi network</location>
    </subcellularLocation>
    <subcellularLocation>
        <location evidence="28">Membrane</location>
        <topology evidence="28">Multi-pass membrane protein</topology>
    </subcellularLocation>
    <subcellularLocation>
        <location evidence="2">Recycling endosome membrane</location>
        <topology evidence="2">Multi-pass membrane protein</topology>
    </subcellularLocation>
</comment>
<evidence type="ECO:0000259" key="31">
    <source>
        <dbReference type="Pfam" id="PF16209"/>
    </source>
</evidence>
<keyword evidence="16 28" id="KW-1133">Transmembrane helix</keyword>
<feature type="binding site" evidence="26">
    <location>
        <position position="843"/>
    </location>
    <ligand>
        <name>ATP</name>
        <dbReference type="ChEBI" id="CHEBI:30616"/>
    </ligand>
</feature>
<dbReference type="GO" id="GO:0000287">
    <property type="term" value="F:magnesium ion binding"/>
    <property type="evidence" value="ECO:0007669"/>
    <property type="project" value="UniProtKB-UniRule"/>
</dbReference>
<dbReference type="InterPro" id="IPR001757">
    <property type="entry name" value="P_typ_ATPase"/>
</dbReference>
<accession>G1KGI3</accession>
<feature type="binding site" evidence="26">
    <location>
        <position position="925"/>
    </location>
    <ligand>
        <name>ATP</name>
        <dbReference type="ChEBI" id="CHEBI:30616"/>
    </ligand>
</feature>
<dbReference type="NCBIfam" id="TIGR01494">
    <property type="entry name" value="ATPase_P-type"/>
    <property type="match status" value="2"/>
</dbReference>
<gene>
    <name evidence="33" type="primary">ATP11B</name>
</gene>
<dbReference type="InterPro" id="IPR059000">
    <property type="entry name" value="ATPase_P-type_domA"/>
</dbReference>
<keyword evidence="11" id="KW-0967">Endosome</keyword>
<evidence type="ECO:0000256" key="14">
    <source>
        <dbReference type="ARBA" id="ARBA00022842"/>
    </source>
</evidence>
<dbReference type="SUPFAM" id="SSF56784">
    <property type="entry name" value="HAD-like"/>
    <property type="match status" value="1"/>
</dbReference>
<feature type="region of interest" description="Disordered" evidence="29">
    <location>
        <begin position="112"/>
        <end position="170"/>
    </location>
</feature>
<dbReference type="GO" id="GO:0005783">
    <property type="term" value="C:endoplasmic reticulum"/>
    <property type="evidence" value="ECO:0007669"/>
    <property type="project" value="UniProtKB-SubCell"/>
</dbReference>
<feature type="binding site" evidence="26">
    <location>
        <position position="1041"/>
    </location>
    <ligand>
        <name>ATP</name>
        <dbReference type="ChEBI" id="CHEBI:30616"/>
    </ligand>
</feature>
<comment type="catalytic activity">
    <reaction evidence="20 28">
        <text>ATP + H2O + phospholipidSide 1 = ADP + phosphate + phospholipidSide 2.</text>
        <dbReference type="EC" id="7.6.2.1"/>
    </reaction>
</comment>
<evidence type="ECO:0000256" key="20">
    <source>
        <dbReference type="ARBA" id="ARBA00034036"/>
    </source>
</evidence>
<feature type="transmembrane region" description="Helical" evidence="28">
    <location>
        <begin position="587"/>
        <end position="606"/>
    </location>
</feature>
<evidence type="ECO:0000256" key="2">
    <source>
        <dbReference type="ARBA" id="ARBA00004195"/>
    </source>
</evidence>
<keyword evidence="14 27" id="KW-0460">Magnesium</keyword>
<dbReference type="InterPro" id="IPR044492">
    <property type="entry name" value="P_typ_ATPase_HD_dom"/>
</dbReference>
<dbReference type="SFLD" id="SFLDF00027">
    <property type="entry name" value="p-type_atpase"/>
    <property type="match status" value="1"/>
</dbReference>
<dbReference type="Bgee" id="ENSACAG00000007250">
    <property type="expression patterns" value="Expressed in ovary and 13 other cell types or tissues"/>
</dbReference>
<dbReference type="GO" id="GO:0005769">
    <property type="term" value="C:early endosome"/>
    <property type="evidence" value="ECO:0007669"/>
    <property type="project" value="UniProtKB-SubCell"/>
</dbReference>
<keyword evidence="34" id="KW-1185">Reference proteome</keyword>
<dbReference type="SUPFAM" id="SSF81660">
    <property type="entry name" value="Metal cation-transporting ATPase, ATP-binding domain N"/>
    <property type="match status" value="1"/>
</dbReference>
<dbReference type="SFLD" id="SFLDG00002">
    <property type="entry name" value="C1.7:_P-type_atpase_like"/>
    <property type="match status" value="1"/>
</dbReference>
<evidence type="ECO:0000256" key="3">
    <source>
        <dbReference type="ARBA" id="ARBA00004240"/>
    </source>
</evidence>
<keyword evidence="12" id="KW-0256">Endoplasmic reticulum</keyword>
<feature type="binding site" evidence="27">
    <location>
        <position position="1038"/>
    </location>
    <ligand>
        <name>Mg(2+)</name>
        <dbReference type="ChEBI" id="CHEBI:18420"/>
    </ligand>
</feature>
<dbReference type="FunFam" id="3.40.50.1000:FF:000034">
    <property type="entry name" value="Phospholipid-transporting ATPase"/>
    <property type="match status" value="1"/>
</dbReference>
<dbReference type="eggNOG" id="KOG0206">
    <property type="taxonomic scope" value="Eukaryota"/>
</dbReference>
<dbReference type="PRINTS" id="PR00119">
    <property type="entry name" value="CATATPASE"/>
</dbReference>
<dbReference type="FunFam" id="2.70.150.10:FF:000013">
    <property type="entry name" value="Phospholipid-transporting ATPase"/>
    <property type="match status" value="1"/>
</dbReference>
<keyword evidence="15 28" id="KW-1278">Translocase</keyword>
<feature type="transmembrane region" description="Helical" evidence="28">
    <location>
        <begin position="1212"/>
        <end position="1235"/>
    </location>
</feature>
<keyword evidence="10 26" id="KW-0547">Nucleotide-binding</keyword>
<feature type="binding site" evidence="26">
    <location>
        <position position="1017"/>
    </location>
    <ligand>
        <name>ATP</name>
        <dbReference type="ChEBI" id="CHEBI:30616"/>
    </ligand>
</feature>
<evidence type="ECO:0000256" key="27">
    <source>
        <dbReference type="PIRSR" id="PIRSR606539-3"/>
    </source>
</evidence>
<comment type="catalytic activity">
    <reaction evidence="21">
        <text>a 1,2-diacyl-sn-glycero-3-phosphoethanolamine(out) + ATP + H2O = a 1,2-diacyl-sn-glycero-3-phosphoethanolamine(in) + ADP + phosphate + H(+)</text>
        <dbReference type="Rhea" id="RHEA:66132"/>
        <dbReference type="ChEBI" id="CHEBI:15377"/>
        <dbReference type="ChEBI" id="CHEBI:15378"/>
        <dbReference type="ChEBI" id="CHEBI:30616"/>
        <dbReference type="ChEBI" id="CHEBI:43474"/>
        <dbReference type="ChEBI" id="CHEBI:64612"/>
        <dbReference type="ChEBI" id="CHEBI:456216"/>
    </reaction>
    <physiologicalReaction direction="left-to-right" evidence="21">
        <dbReference type="Rhea" id="RHEA:66133"/>
    </physiologicalReaction>
</comment>
<feature type="binding site" evidence="26">
    <location>
        <position position="653"/>
    </location>
    <ligand>
        <name>ATP</name>
        <dbReference type="ChEBI" id="CHEBI:30616"/>
    </ligand>
</feature>
<dbReference type="InterPro" id="IPR032630">
    <property type="entry name" value="P_typ_ATPase_c"/>
</dbReference>
<dbReference type="SUPFAM" id="SSF81653">
    <property type="entry name" value="Calcium ATPase, transduction domain A"/>
    <property type="match status" value="1"/>
</dbReference>
<evidence type="ECO:0000256" key="5">
    <source>
        <dbReference type="ARBA" id="ARBA00004601"/>
    </source>
</evidence>
<feature type="domain" description="P-type ATPase C-terminal" evidence="32">
    <location>
        <begin position="1064"/>
        <end position="1317"/>
    </location>
</feature>
<dbReference type="CDD" id="cd02073">
    <property type="entry name" value="P-type_ATPase_APLT_Dnf-like"/>
    <property type="match status" value="1"/>
</dbReference>
<feature type="transmembrane region" description="Helical" evidence="28">
    <location>
        <begin position="533"/>
        <end position="556"/>
    </location>
</feature>
<evidence type="ECO:0000256" key="6">
    <source>
        <dbReference type="ARBA" id="ARBA00008109"/>
    </source>
</evidence>
<keyword evidence="18" id="KW-0445">Lipid transport</keyword>
<feature type="binding site" evidence="27">
    <location>
        <position position="1042"/>
    </location>
    <ligand>
        <name>Mg(2+)</name>
        <dbReference type="ChEBI" id="CHEBI:18420"/>
    </ligand>
</feature>
<dbReference type="GO" id="GO:0055038">
    <property type="term" value="C:recycling endosome membrane"/>
    <property type="evidence" value="ECO:0007669"/>
    <property type="project" value="UniProtKB-SubCell"/>
</dbReference>
<keyword evidence="13 26" id="KW-0067">ATP-binding</keyword>
<evidence type="ECO:0000256" key="23">
    <source>
        <dbReference type="ARBA" id="ARBA00056135"/>
    </source>
</evidence>
<keyword evidence="7" id="KW-0813">Transport</keyword>
<feature type="domain" description="P-type ATPase A" evidence="30">
    <location>
        <begin position="368"/>
        <end position="431"/>
    </location>
</feature>
<evidence type="ECO:0000256" key="26">
    <source>
        <dbReference type="PIRSR" id="PIRSR606539-2"/>
    </source>
</evidence>
<evidence type="ECO:0000256" key="18">
    <source>
        <dbReference type="ARBA" id="ARBA00023055"/>
    </source>
</evidence>
<dbReference type="Pfam" id="PF00122">
    <property type="entry name" value="E1-E2_ATPase"/>
    <property type="match status" value="1"/>
</dbReference>
<dbReference type="Proteomes" id="UP000001646">
    <property type="component" value="Chromosome 3"/>
</dbReference>
<dbReference type="GO" id="GO:0090556">
    <property type="term" value="F:phosphatidylserine floppase activity"/>
    <property type="evidence" value="ECO:0007669"/>
    <property type="project" value="RHEA"/>
</dbReference>
<dbReference type="SFLD" id="SFLDS00003">
    <property type="entry name" value="Haloacid_Dehalogenase"/>
    <property type="match status" value="1"/>
</dbReference>
<dbReference type="GO" id="GO:0016887">
    <property type="term" value="F:ATP hydrolysis activity"/>
    <property type="evidence" value="ECO:0007669"/>
    <property type="project" value="InterPro"/>
</dbReference>
<comment type="catalytic activity">
    <reaction evidence="22">
        <text>a 1,2-diacyl-sn-glycero-3-phospho-L-serine(out) + ATP + H2O = a 1,2-diacyl-sn-glycero-3-phospho-L-serine(in) + ADP + phosphate + H(+)</text>
        <dbReference type="Rhea" id="RHEA:38567"/>
        <dbReference type="ChEBI" id="CHEBI:15377"/>
        <dbReference type="ChEBI" id="CHEBI:15378"/>
        <dbReference type="ChEBI" id="CHEBI:30616"/>
        <dbReference type="ChEBI" id="CHEBI:43474"/>
        <dbReference type="ChEBI" id="CHEBI:57262"/>
        <dbReference type="ChEBI" id="CHEBI:456216"/>
    </reaction>
    <physiologicalReaction direction="left-to-right" evidence="22">
        <dbReference type="Rhea" id="RHEA:38568"/>
    </physiologicalReaction>
</comment>
<feature type="binding site" evidence="26">
    <location>
        <position position="923"/>
    </location>
    <ligand>
        <name>ATP</name>
        <dbReference type="ChEBI" id="CHEBI:30616"/>
    </ligand>
</feature>
<dbReference type="Ensembl" id="ENSACAT00000007392.4">
    <property type="protein sequence ID" value="ENSACAP00000007237.4"/>
    <property type="gene ID" value="ENSACAG00000007250.4"/>
</dbReference>
<keyword evidence="19 28" id="KW-0472">Membrane</keyword>
<evidence type="ECO:0000256" key="24">
    <source>
        <dbReference type="ARBA" id="ARBA00064971"/>
    </source>
</evidence>
<evidence type="ECO:0000256" key="28">
    <source>
        <dbReference type="RuleBase" id="RU362033"/>
    </source>
</evidence>
<sequence length="1385" mass="155089">MQSCRLFGLEMEMNTNLQSRSRLDLTSGGNLYLYLFCYMAVEELGKTYSLTRRCSPAPLEGALLGQTGHACSLVPFPVHLPPSLPPSPTPAVAGATSPAPWRHFLEARRTEGRPLVTGGGGGGGGAGGGIQDGGAREAGAASEAAESLQSGRRGAARAGPGLGGTSASPLLTNAGGGWGAAARGGGGSTTRFSSHCLCGVAAADRTDPGRAGSFFYIYFCISRFVRDWGKGNLALREKAGRSVEGMWRWIRQQLGFDPPHQSDNRTIYIANRFPQHGHYVPQKFAENRIISSKYTVWNFVPKNLFEQFRRVANFYFLIIFLVQLMIDTPTSPVTSGLPLFFVITVTAIKQGYEDWLRHKADNEVNGAPVYVVRSGGLVKTRSKNIRVGDIVRVAKDETFPVDLVLLSSDRADGSCYVTTASLDGETNLKTHVAVPETAVLQSVANLDKLVAVIECQQPEADLYRFVGRITISQQIEEIVRPLGPESLLLRGARLKNTKEIFGVAVYTGMETKMALNYKSKSQKRSAVEKSMNSFLIIYLIILLVEAIVSTILKYAWQSEEKWNEPWYNQLTDHERNSSKILSFISDFLAFLVLYNFIIPISLYVTVEMQKFLGSFFINWDLDLYHEETNEKAQVNTSDLNEELGQVEYVFTDKTGTLTENVMQFRECSINGIKYQEINGKLVPEGLIEDVPDGLRPNLTQEEELFLKAVCLCHTVQIINDQADGICDSPWRSNGISSQLEYYASSPDEKALVEAACRVGVVLTGASADSMELKSCGKPERYKLLHVLEFDADRRRMSVIVESPSGGKFLFTKGAESVVIPRSSDGEIEKTRIHVDEFALKGLRTLCVAYRKFTPKEYQEVEKRLFEAKTALQQREERLAEVYDFIEKDLEILGATGVEDKLQDKVQETIEALRLAGIKVWVLTGDKHETAVSVSLSCGHFHRTMNILELVQHKSDSTCAEQLTQLARRIKEDHVIQHGLVVDGTSLSLALRQHEKLFMEVCRNCSAVLCCRMAPLQKAKVVRLLKTSPEKPITLAIGDGANDVSMIQEAHVGIGIMGKEGRQAVRNSDYAIARFKYLSKLLFVHGHLYYVRIATLVQYFFYKNVCFITPQFLYQFFCLFSQQTLYDSVYLTLYNICFTSLPVLMYSLFEQHVHPHVLHSKPTLYRDISKNAHLGFKPFLYWTLLGFVHAFIFFFGSYLMMGEDTSLLGNGQMFGNWTFGTLVFTVMVITVTMKMALETHFWTWINHFVTWGSIAFYFVFSLFYGGIIWPFLHTQDMYFVFVQLLSSGSAWFAIIIIVITCLFPDVAKKVLYRHLQPTSTEKAQMYSSRVALSDECIALQPLSRAPSQLSKISLLRQAQVSTAWTPCVASQMGKPHAHLLEECWNE</sequence>
<dbReference type="InterPro" id="IPR023214">
    <property type="entry name" value="HAD_sf"/>
</dbReference>
<feature type="transmembrane region" description="Helical" evidence="28">
    <location>
        <begin position="1080"/>
        <end position="1101"/>
    </location>
</feature>
<evidence type="ECO:0000313" key="34">
    <source>
        <dbReference type="Proteomes" id="UP000001646"/>
    </source>
</evidence>
<evidence type="ECO:0000256" key="8">
    <source>
        <dbReference type="ARBA" id="ARBA00022692"/>
    </source>
</evidence>
<feature type="binding site" evidence="26">
    <location>
        <position position="924"/>
    </location>
    <ligand>
        <name>ATP</name>
        <dbReference type="ChEBI" id="CHEBI:30616"/>
    </ligand>
</feature>
<evidence type="ECO:0000256" key="16">
    <source>
        <dbReference type="ARBA" id="ARBA00022989"/>
    </source>
</evidence>
<evidence type="ECO:0000256" key="7">
    <source>
        <dbReference type="ARBA" id="ARBA00022448"/>
    </source>
</evidence>
<protein>
    <recommendedName>
        <fullName evidence="28">Phospholipid-transporting ATPase</fullName>
        <ecNumber evidence="28">7.6.2.1</ecNumber>
    </recommendedName>
</protein>
<evidence type="ECO:0000256" key="21">
    <source>
        <dbReference type="ARBA" id="ARBA00049128"/>
    </source>
</evidence>
<name>G1KGI3_ANOCA</name>
<feature type="compositionally biased region" description="Low complexity" evidence="29">
    <location>
        <begin position="137"/>
        <end position="159"/>
    </location>
</feature>
<dbReference type="PANTHER" id="PTHR24092:SF57">
    <property type="entry name" value="PHOSPHOLIPID-TRANSPORTING ATPASE IF"/>
    <property type="match status" value="1"/>
</dbReference>
<dbReference type="FunFam" id="3.40.1110.10:FF:000019">
    <property type="entry name" value="Phospholipid-transporting ATPase"/>
    <property type="match status" value="1"/>
</dbReference>
<dbReference type="InterPro" id="IPR023299">
    <property type="entry name" value="ATPase_P-typ_cyto_dom_N"/>
</dbReference>
<dbReference type="InterPro" id="IPR006539">
    <property type="entry name" value="P-type_ATPase_IV"/>
</dbReference>
<dbReference type="InterPro" id="IPR023298">
    <property type="entry name" value="ATPase_P-typ_TM_dom_sf"/>
</dbReference>
<dbReference type="InterPro" id="IPR036412">
    <property type="entry name" value="HAD-like_sf"/>
</dbReference>
<evidence type="ECO:0000259" key="30">
    <source>
        <dbReference type="Pfam" id="PF00122"/>
    </source>
</evidence>
<keyword evidence="9 27" id="KW-0479">Metal-binding</keyword>
<evidence type="ECO:0000256" key="4">
    <source>
        <dbReference type="ARBA" id="ARBA00004412"/>
    </source>
</evidence>
<comment type="function">
    <text evidence="23">Catalytic component of a P4-ATPase flippase complex which catalyzes the hydrolysis of ATP coupled to the transport of aminophospholipids, phosphatidylserines (PS) and phosphatidylethanolamines (PE), from the outer to the inner leaflet of intracellular membranes. May contribute to the maintenance of membrane lipid asymmetry in endosome compartment.</text>
</comment>
<feature type="transmembrane region" description="Helical" evidence="28">
    <location>
        <begin position="1247"/>
        <end position="1271"/>
    </location>
</feature>
<reference evidence="33" key="2">
    <citation type="submission" date="2025-08" db="UniProtKB">
        <authorList>
            <consortium name="Ensembl"/>
        </authorList>
    </citation>
    <scope>IDENTIFICATION</scope>
</reference>
<keyword evidence="8 28" id="KW-0812">Transmembrane</keyword>
<evidence type="ECO:0000256" key="12">
    <source>
        <dbReference type="ARBA" id="ARBA00022824"/>
    </source>
</evidence>
<evidence type="ECO:0000313" key="33">
    <source>
        <dbReference type="Ensembl" id="ENSACAP00000007237.4"/>
    </source>
</evidence>
<feature type="compositionally biased region" description="Gly residues" evidence="29">
    <location>
        <begin position="117"/>
        <end position="132"/>
    </location>
</feature>
<dbReference type="InterPro" id="IPR008250">
    <property type="entry name" value="ATPase_P-typ_transduc_dom_A_sf"/>
</dbReference>
<dbReference type="InterPro" id="IPR018303">
    <property type="entry name" value="ATPase_P-typ_P_site"/>
</dbReference>
<dbReference type="GO" id="GO:0005794">
    <property type="term" value="C:Golgi apparatus"/>
    <property type="evidence" value="ECO:0007669"/>
    <property type="project" value="UniProtKB-SubCell"/>
</dbReference>
<dbReference type="Gene3D" id="3.40.1110.10">
    <property type="entry name" value="Calcium-transporting ATPase, cytoplasmic domain N"/>
    <property type="match status" value="1"/>
</dbReference>
<dbReference type="Gene3D" id="3.40.50.1000">
    <property type="entry name" value="HAD superfamily/HAD-like"/>
    <property type="match status" value="1"/>
</dbReference>
<evidence type="ECO:0000256" key="13">
    <source>
        <dbReference type="ARBA" id="ARBA00022840"/>
    </source>
</evidence>
<comment type="similarity">
    <text evidence="6 28">Belongs to the cation transport ATPase (P-type) (TC 3.A.3) family. Type IV subfamily.</text>
</comment>